<protein>
    <recommendedName>
        <fullName evidence="2">Retrotransposon gag domain-containing protein</fullName>
    </recommendedName>
</protein>
<dbReference type="Proteomes" id="UP001187471">
    <property type="component" value="Unassembled WGS sequence"/>
</dbReference>
<keyword evidence="4" id="KW-1185">Reference proteome</keyword>
<accession>A0AA88UVL4</accession>
<dbReference type="AlphaFoldDB" id="A0AA88UVL4"/>
<evidence type="ECO:0000256" key="1">
    <source>
        <dbReference type="SAM" id="MobiDB-lite"/>
    </source>
</evidence>
<comment type="caution">
    <text evidence="3">The sequence shown here is derived from an EMBL/GenBank/DDBJ whole genome shotgun (WGS) entry which is preliminary data.</text>
</comment>
<evidence type="ECO:0000313" key="3">
    <source>
        <dbReference type="EMBL" id="KAK2991097.1"/>
    </source>
</evidence>
<dbReference type="Pfam" id="PF03732">
    <property type="entry name" value="Retrotrans_gag"/>
    <property type="match status" value="1"/>
</dbReference>
<feature type="domain" description="Retrotransposon gag" evidence="2">
    <location>
        <begin position="92"/>
        <end position="143"/>
    </location>
</feature>
<gene>
    <name evidence="3" type="ORF">RJ640_021561</name>
</gene>
<evidence type="ECO:0000313" key="4">
    <source>
        <dbReference type="Proteomes" id="UP001187471"/>
    </source>
</evidence>
<proteinExistence type="predicted"/>
<dbReference type="InterPro" id="IPR005162">
    <property type="entry name" value="Retrotrans_gag_dom"/>
</dbReference>
<feature type="compositionally biased region" description="Polar residues" evidence="1">
    <location>
        <begin position="56"/>
        <end position="70"/>
    </location>
</feature>
<name>A0AA88UVL4_9ASTE</name>
<dbReference type="EMBL" id="JAVXUO010000577">
    <property type="protein sequence ID" value="KAK2991097.1"/>
    <property type="molecule type" value="Genomic_DNA"/>
</dbReference>
<organism evidence="3 4">
    <name type="scientific">Escallonia rubra</name>
    <dbReference type="NCBI Taxonomy" id="112253"/>
    <lineage>
        <taxon>Eukaryota</taxon>
        <taxon>Viridiplantae</taxon>
        <taxon>Streptophyta</taxon>
        <taxon>Embryophyta</taxon>
        <taxon>Tracheophyta</taxon>
        <taxon>Spermatophyta</taxon>
        <taxon>Magnoliopsida</taxon>
        <taxon>eudicotyledons</taxon>
        <taxon>Gunneridae</taxon>
        <taxon>Pentapetalae</taxon>
        <taxon>asterids</taxon>
        <taxon>campanulids</taxon>
        <taxon>Escalloniales</taxon>
        <taxon>Escalloniaceae</taxon>
        <taxon>Escallonia</taxon>
    </lineage>
</organism>
<evidence type="ECO:0000259" key="2">
    <source>
        <dbReference type="Pfam" id="PF03732"/>
    </source>
</evidence>
<reference evidence="3" key="1">
    <citation type="submission" date="2022-12" db="EMBL/GenBank/DDBJ databases">
        <title>Draft genome assemblies for two species of Escallonia (Escalloniales).</title>
        <authorList>
            <person name="Chanderbali A."/>
            <person name="Dervinis C."/>
            <person name="Anghel I."/>
            <person name="Soltis D."/>
            <person name="Soltis P."/>
            <person name="Zapata F."/>
        </authorList>
    </citation>
    <scope>NUCLEOTIDE SEQUENCE</scope>
    <source>
        <strain evidence="3">UCBG92.1500</strain>
        <tissue evidence="3">Leaf</tissue>
    </source>
</reference>
<feature type="region of interest" description="Disordered" evidence="1">
    <location>
        <begin position="51"/>
        <end position="71"/>
    </location>
</feature>
<sequence>MKLSSVDASLRDLQRGSSALYQNLTDLKFDLMNSLAQMNLKLEMPRSQLVDREETTQSQFQTGGQHNSKMSPPGYSFAQYMMRKLNTKPFGRVSWSQFVKDLYARFSSTNSSSIVGEFNHLTQTSTVDEYFNRFEALRAQLVQGLSTWMRLTLV</sequence>